<dbReference type="Proteomes" id="UP000663860">
    <property type="component" value="Unassembled WGS sequence"/>
</dbReference>
<dbReference type="GO" id="GO:0005634">
    <property type="term" value="C:nucleus"/>
    <property type="evidence" value="ECO:0007669"/>
    <property type="project" value="TreeGrafter"/>
</dbReference>
<dbReference type="PANTHER" id="PTHR19303:SF73">
    <property type="entry name" value="PROTEIN PDC2"/>
    <property type="match status" value="1"/>
</dbReference>
<reference evidence="3" key="1">
    <citation type="submission" date="2021-02" db="EMBL/GenBank/DDBJ databases">
        <authorList>
            <person name="Nowell W R."/>
        </authorList>
    </citation>
    <scope>NUCLEOTIDE SEQUENCE</scope>
</reference>
<keyword evidence="1" id="KW-0238">DNA-binding</keyword>
<evidence type="ECO:0000259" key="2">
    <source>
        <dbReference type="PROSITE" id="PS51253"/>
    </source>
</evidence>
<dbReference type="EMBL" id="CAJOBB010000776">
    <property type="protein sequence ID" value="CAF3749215.1"/>
    <property type="molecule type" value="Genomic_DNA"/>
</dbReference>
<dbReference type="AlphaFoldDB" id="A0A815FW69"/>
<dbReference type="Pfam" id="PF03221">
    <property type="entry name" value="HTH_Tnp_Tc5"/>
    <property type="match status" value="1"/>
</dbReference>
<evidence type="ECO:0000313" key="5">
    <source>
        <dbReference type="Proteomes" id="UP000663860"/>
    </source>
</evidence>
<dbReference type="GO" id="GO:0003677">
    <property type="term" value="F:DNA binding"/>
    <property type="evidence" value="ECO:0007669"/>
    <property type="project" value="UniProtKB-KW"/>
</dbReference>
<dbReference type="InterPro" id="IPR050863">
    <property type="entry name" value="CenT-Element_Derived"/>
</dbReference>
<dbReference type="PANTHER" id="PTHR19303">
    <property type="entry name" value="TRANSPOSON"/>
    <property type="match status" value="1"/>
</dbReference>
<organism evidence="3 5">
    <name type="scientific">Adineta steineri</name>
    <dbReference type="NCBI Taxonomy" id="433720"/>
    <lineage>
        <taxon>Eukaryota</taxon>
        <taxon>Metazoa</taxon>
        <taxon>Spiralia</taxon>
        <taxon>Gnathifera</taxon>
        <taxon>Rotifera</taxon>
        <taxon>Eurotatoria</taxon>
        <taxon>Bdelloidea</taxon>
        <taxon>Adinetida</taxon>
        <taxon>Adinetidae</taxon>
        <taxon>Adineta</taxon>
    </lineage>
</organism>
<comment type="caution">
    <text evidence="3">The sequence shown here is derived from an EMBL/GenBank/DDBJ whole genome shotgun (WGS) entry which is preliminary data.</text>
</comment>
<dbReference type="SUPFAM" id="SSF46689">
    <property type="entry name" value="Homeodomain-like"/>
    <property type="match status" value="1"/>
</dbReference>
<sequence length="171" mass="20021">MHNQNDHGLSVRELANKYVIFKSSAANIILRREEYLLDYASNSNKAIKQKHKDDGTHMIDELVVEWFTIQRAKNIPIAEPVLQEEERKFAEQLGYLPDGFRAPNGWVEKFRTRHVISFRIISDENTSVDTSTVEEWTKRFSTIIEEFNKNDIFNVDETALFYRALPDRSLV</sequence>
<evidence type="ECO:0000256" key="1">
    <source>
        <dbReference type="ARBA" id="ARBA00023125"/>
    </source>
</evidence>
<dbReference type="PROSITE" id="PS51253">
    <property type="entry name" value="HTH_CENPB"/>
    <property type="match status" value="1"/>
</dbReference>
<dbReference type="Proteomes" id="UP000663868">
    <property type="component" value="Unassembled WGS sequence"/>
</dbReference>
<accession>A0A815FW69</accession>
<feature type="domain" description="HTH CENPB-type" evidence="2">
    <location>
        <begin position="47"/>
        <end position="120"/>
    </location>
</feature>
<gene>
    <name evidence="3" type="ORF">IZO911_LOCUS35666</name>
    <name evidence="4" type="ORF">KXQ929_LOCUS14136</name>
</gene>
<dbReference type="SMART" id="SM00674">
    <property type="entry name" value="CENPB"/>
    <property type="match status" value="1"/>
</dbReference>
<name>A0A815FW69_9BILA</name>
<evidence type="ECO:0000313" key="4">
    <source>
        <dbReference type="EMBL" id="CAF3749215.1"/>
    </source>
</evidence>
<evidence type="ECO:0000313" key="3">
    <source>
        <dbReference type="EMBL" id="CAF1330605.1"/>
    </source>
</evidence>
<dbReference type="EMBL" id="CAJNOE010000773">
    <property type="protein sequence ID" value="CAF1330605.1"/>
    <property type="molecule type" value="Genomic_DNA"/>
</dbReference>
<dbReference type="Gene3D" id="1.10.10.60">
    <property type="entry name" value="Homeodomain-like"/>
    <property type="match status" value="1"/>
</dbReference>
<protein>
    <recommendedName>
        <fullName evidence="2">HTH CENPB-type domain-containing protein</fullName>
    </recommendedName>
</protein>
<dbReference type="InterPro" id="IPR009057">
    <property type="entry name" value="Homeodomain-like_sf"/>
</dbReference>
<proteinExistence type="predicted"/>
<dbReference type="InterPro" id="IPR006600">
    <property type="entry name" value="HTH_CenpB_DNA-bd_dom"/>
</dbReference>